<dbReference type="Gene3D" id="1.20.1250.20">
    <property type="entry name" value="MFS general substrate transporter like domains"/>
    <property type="match status" value="1"/>
</dbReference>
<dbReference type="AlphaFoldDB" id="A0A3P7SWK3"/>
<feature type="transmembrane region" description="Helical" evidence="5">
    <location>
        <begin position="104"/>
        <end position="122"/>
    </location>
</feature>
<dbReference type="GO" id="GO:0016020">
    <property type="term" value="C:membrane"/>
    <property type="evidence" value="ECO:0007669"/>
    <property type="project" value="UniProtKB-SubCell"/>
</dbReference>
<dbReference type="InterPro" id="IPR011701">
    <property type="entry name" value="MFS"/>
</dbReference>
<keyword evidence="7" id="KW-1185">Reference proteome</keyword>
<evidence type="ECO:0000313" key="7">
    <source>
        <dbReference type="Proteomes" id="UP000274756"/>
    </source>
</evidence>
<dbReference type="SUPFAM" id="SSF103473">
    <property type="entry name" value="MFS general substrate transporter"/>
    <property type="match status" value="1"/>
</dbReference>
<evidence type="ECO:0000313" key="6">
    <source>
        <dbReference type="EMBL" id="VDN58412.1"/>
    </source>
</evidence>
<keyword evidence="3 5" id="KW-1133">Transmembrane helix</keyword>
<evidence type="ECO:0000256" key="3">
    <source>
        <dbReference type="ARBA" id="ARBA00022989"/>
    </source>
</evidence>
<keyword evidence="2 5" id="KW-0812">Transmembrane</keyword>
<dbReference type="OrthoDB" id="3936150at2759"/>
<dbReference type="PANTHER" id="PTHR24064">
    <property type="entry name" value="SOLUTE CARRIER FAMILY 22 MEMBER"/>
    <property type="match status" value="1"/>
</dbReference>
<dbReference type="Pfam" id="PF07690">
    <property type="entry name" value="MFS_1"/>
    <property type="match status" value="1"/>
</dbReference>
<dbReference type="Proteomes" id="UP000274756">
    <property type="component" value="Unassembled WGS sequence"/>
</dbReference>
<keyword evidence="4 5" id="KW-0472">Membrane</keyword>
<dbReference type="STRING" id="318479.A0A3P7SWK3"/>
<evidence type="ECO:0000256" key="4">
    <source>
        <dbReference type="ARBA" id="ARBA00023136"/>
    </source>
</evidence>
<feature type="transmembrane region" description="Helical" evidence="5">
    <location>
        <begin position="186"/>
        <end position="212"/>
    </location>
</feature>
<feature type="transmembrane region" description="Helical" evidence="5">
    <location>
        <begin position="78"/>
        <end position="98"/>
    </location>
</feature>
<evidence type="ECO:0000256" key="5">
    <source>
        <dbReference type="SAM" id="Phobius"/>
    </source>
</evidence>
<dbReference type="GO" id="GO:0022857">
    <property type="term" value="F:transmembrane transporter activity"/>
    <property type="evidence" value="ECO:0007669"/>
    <property type="project" value="InterPro"/>
</dbReference>
<reference evidence="6 7" key="1">
    <citation type="submission" date="2018-11" db="EMBL/GenBank/DDBJ databases">
        <authorList>
            <consortium name="Pathogen Informatics"/>
        </authorList>
    </citation>
    <scope>NUCLEOTIDE SEQUENCE [LARGE SCALE GENOMIC DNA]</scope>
</reference>
<protein>
    <recommendedName>
        <fullName evidence="8">MFS domain-containing protein</fullName>
    </recommendedName>
</protein>
<organism evidence="6 7">
    <name type="scientific">Dracunculus medinensis</name>
    <name type="common">Guinea worm</name>
    <dbReference type="NCBI Taxonomy" id="318479"/>
    <lineage>
        <taxon>Eukaryota</taxon>
        <taxon>Metazoa</taxon>
        <taxon>Ecdysozoa</taxon>
        <taxon>Nematoda</taxon>
        <taxon>Chromadorea</taxon>
        <taxon>Rhabditida</taxon>
        <taxon>Spirurina</taxon>
        <taxon>Dracunculoidea</taxon>
        <taxon>Dracunculidae</taxon>
        <taxon>Dracunculus</taxon>
    </lineage>
</organism>
<dbReference type="EMBL" id="UYYG01001168">
    <property type="protein sequence ID" value="VDN58412.1"/>
    <property type="molecule type" value="Genomic_DNA"/>
</dbReference>
<evidence type="ECO:0000256" key="2">
    <source>
        <dbReference type="ARBA" id="ARBA00022692"/>
    </source>
</evidence>
<gene>
    <name evidence="6" type="ORF">DME_LOCUS8385</name>
</gene>
<feature type="transmembrane region" description="Helical" evidence="5">
    <location>
        <begin position="250"/>
        <end position="270"/>
    </location>
</feature>
<evidence type="ECO:0008006" key="8">
    <source>
        <dbReference type="Google" id="ProtNLM"/>
    </source>
</evidence>
<dbReference type="InterPro" id="IPR036259">
    <property type="entry name" value="MFS_trans_sf"/>
</dbReference>
<feature type="transmembrane region" description="Helical" evidence="5">
    <location>
        <begin position="44"/>
        <end position="66"/>
    </location>
</feature>
<accession>A0A3P7SWK3</accession>
<sequence length="347" mass="38286">MSTAVMFGAMCGAFISGFFSDKFGRKKTTVCSFSTFGDKINLLSSGFIFFVLGAASGGYMVVNIVLMVEAVENARSRLLIVSLNGFPPAMSAMAVIAYLTRYWFAYHMTLALLGIVFSFFLAKESKSWLRQNNCSTGNEETKAAFIAKTPNEKMVDPDSIAINAKVLFIICLFKKKKIIGLILRKIFILVVPLLSLFYCFLISSFVSFAGYFNSSILPGDRYSNLFALGLLKSILALIPFICGRFLRRRSILLLSTALIAALTILMTSALDPNWKVLHLYTTELFPTSVRNTARGFCQGGARIGSVLAPSVSCRLCCLLWLKRVFPSQIGQISLMRLCSKPISTILI</sequence>
<name>A0A3P7SWK3_DRAME</name>
<proteinExistence type="predicted"/>
<comment type="subcellular location">
    <subcellularLocation>
        <location evidence="1">Membrane</location>
        <topology evidence="1">Multi-pass membrane protein</topology>
    </subcellularLocation>
</comment>
<evidence type="ECO:0000256" key="1">
    <source>
        <dbReference type="ARBA" id="ARBA00004141"/>
    </source>
</evidence>
<feature type="transmembrane region" description="Helical" evidence="5">
    <location>
        <begin position="224"/>
        <end position="243"/>
    </location>
</feature>